<keyword evidence="4" id="KW-1185">Reference proteome</keyword>
<feature type="region of interest" description="Disordered" evidence="2">
    <location>
        <begin position="237"/>
        <end position="267"/>
    </location>
</feature>
<sequence length="267" mass="31642">MEDREITTPGGTLVAAEEVKKLIDDREKARQYIRSCKETMGKQSEQHKKEQSEFKQTLANLESQQYNTRFNAVAIKLELETHKIFKIFTKRASLLLAQAFYLYRQNVRSLKKSNQFYIAVELKFGLKKLIWNVKKHRGIVGRKYWNRWVKLVSDDSEKLQKEILKVEKENKEFKFKITKRKMKGESGSVLNEIMEENKQLKEKIKASEESVGVFIREMSLLLDQHEPPGFREEIEKFAQRSKRQTKPVPKARLRHSPEHGERRLQFD</sequence>
<comment type="caution">
    <text evidence="3">The sequence shown here is derived from an EMBL/GenBank/DDBJ whole genome shotgun (WGS) entry which is preliminary data.</text>
</comment>
<feature type="coiled-coil region" evidence="1">
    <location>
        <begin position="149"/>
        <end position="210"/>
    </location>
</feature>
<feature type="compositionally biased region" description="Basic residues" evidence="2">
    <location>
        <begin position="239"/>
        <end position="254"/>
    </location>
</feature>
<dbReference type="EMBL" id="CAJZBQ010000029">
    <property type="protein sequence ID" value="CAG9321762.1"/>
    <property type="molecule type" value="Genomic_DNA"/>
</dbReference>
<evidence type="ECO:0000313" key="3">
    <source>
        <dbReference type="EMBL" id="CAG9321762.1"/>
    </source>
</evidence>
<proteinExistence type="predicted"/>
<keyword evidence="1" id="KW-0175">Coiled coil</keyword>
<name>A0AAU9JLN1_9CILI</name>
<feature type="compositionally biased region" description="Basic and acidic residues" evidence="2">
    <location>
        <begin position="255"/>
        <end position="267"/>
    </location>
</feature>
<dbReference type="AlphaFoldDB" id="A0AAU9JLN1"/>
<evidence type="ECO:0000256" key="1">
    <source>
        <dbReference type="SAM" id="Coils"/>
    </source>
</evidence>
<evidence type="ECO:0000256" key="2">
    <source>
        <dbReference type="SAM" id="MobiDB-lite"/>
    </source>
</evidence>
<dbReference type="Proteomes" id="UP001162131">
    <property type="component" value="Unassembled WGS sequence"/>
</dbReference>
<organism evidence="3 4">
    <name type="scientific">Blepharisma stoltei</name>
    <dbReference type="NCBI Taxonomy" id="1481888"/>
    <lineage>
        <taxon>Eukaryota</taxon>
        <taxon>Sar</taxon>
        <taxon>Alveolata</taxon>
        <taxon>Ciliophora</taxon>
        <taxon>Postciliodesmatophora</taxon>
        <taxon>Heterotrichea</taxon>
        <taxon>Heterotrichida</taxon>
        <taxon>Blepharismidae</taxon>
        <taxon>Blepharisma</taxon>
    </lineage>
</organism>
<gene>
    <name evidence="3" type="ORF">BSTOLATCC_MIC29673</name>
</gene>
<reference evidence="3" key="1">
    <citation type="submission" date="2021-09" db="EMBL/GenBank/DDBJ databases">
        <authorList>
            <consortium name="AG Swart"/>
            <person name="Singh M."/>
            <person name="Singh A."/>
            <person name="Seah K."/>
            <person name="Emmerich C."/>
        </authorList>
    </citation>
    <scope>NUCLEOTIDE SEQUENCE</scope>
    <source>
        <strain evidence="3">ATCC30299</strain>
    </source>
</reference>
<accession>A0AAU9JLN1</accession>
<protein>
    <submittedName>
        <fullName evidence="3">Uncharacterized protein</fullName>
    </submittedName>
</protein>
<evidence type="ECO:0000313" key="4">
    <source>
        <dbReference type="Proteomes" id="UP001162131"/>
    </source>
</evidence>